<feature type="domain" description="Rab-GAP TBC" evidence="11">
    <location>
        <begin position="50"/>
        <end position="226"/>
    </location>
</feature>
<dbReference type="GO" id="GO:0032007">
    <property type="term" value="P:negative regulation of TOR signaling"/>
    <property type="evidence" value="ECO:0007669"/>
    <property type="project" value="TreeGrafter"/>
</dbReference>
<dbReference type="InterPro" id="IPR039842">
    <property type="entry name" value="TBC1D7"/>
</dbReference>
<keyword evidence="8" id="KW-0458">Lysosome</keyword>
<evidence type="ECO:0000256" key="6">
    <source>
        <dbReference type="ARBA" id="ARBA00022490"/>
    </source>
</evidence>
<keyword evidence="13" id="KW-1185">Reference proteome</keyword>
<evidence type="ECO:0000256" key="4">
    <source>
        <dbReference type="ARBA" id="ARBA00015455"/>
    </source>
</evidence>
<dbReference type="GO" id="GO:0031410">
    <property type="term" value="C:cytoplasmic vesicle"/>
    <property type="evidence" value="ECO:0007669"/>
    <property type="project" value="UniProtKB-SubCell"/>
</dbReference>
<keyword evidence="6" id="KW-0963">Cytoplasm</keyword>
<evidence type="ECO:0000313" key="12">
    <source>
        <dbReference type="EMBL" id="KAJ8936963.1"/>
    </source>
</evidence>
<dbReference type="InterPro" id="IPR000195">
    <property type="entry name" value="Rab-GAP-TBC_dom"/>
</dbReference>
<dbReference type="AlphaFoldDB" id="A0AAV8XFY6"/>
<keyword evidence="9" id="KW-0968">Cytoplasmic vesicle</keyword>
<dbReference type="Pfam" id="PF00566">
    <property type="entry name" value="RabGAP-TBC"/>
    <property type="match status" value="1"/>
</dbReference>
<evidence type="ECO:0000256" key="9">
    <source>
        <dbReference type="ARBA" id="ARBA00023329"/>
    </source>
</evidence>
<comment type="caution">
    <text evidence="12">The sequence shown here is derived from an EMBL/GenBank/DDBJ whole genome shotgun (WGS) entry which is preliminary data.</text>
</comment>
<evidence type="ECO:0000256" key="10">
    <source>
        <dbReference type="ARBA" id="ARBA00046045"/>
    </source>
</evidence>
<protein>
    <recommendedName>
        <fullName evidence="4">TBC1 domain family member 7</fullName>
    </recommendedName>
</protein>
<evidence type="ECO:0000259" key="11">
    <source>
        <dbReference type="PROSITE" id="PS50086"/>
    </source>
</evidence>
<dbReference type="GO" id="GO:0005829">
    <property type="term" value="C:cytosol"/>
    <property type="evidence" value="ECO:0007669"/>
    <property type="project" value="UniProtKB-SubCell"/>
</dbReference>
<comment type="subcellular location">
    <subcellularLocation>
        <location evidence="1">Cytoplasm</location>
        <location evidence="1">Cytosol</location>
    </subcellularLocation>
    <subcellularLocation>
        <location evidence="2">Cytoplasmic vesicle</location>
    </subcellularLocation>
    <subcellularLocation>
        <location evidence="3">Lysosome membrane</location>
    </subcellularLocation>
</comment>
<dbReference type="Gene3D" id="1.10.472.80">
    <property type="entry name" value="Ypt/Rab-GAP domain of gyp1p, domain 3"/>
    <property type="match status" value="1"/>
</dbReference>
<dbReference type="GO" id="GO:0005765">
    <property type="term" value="C:lysosomal membrane"/>
    <property type="evidence" value="ECO:0007669"/>
    <property type="project" value="UniProtKB-SubCell"/>
</dbReference>
<evidence type="ECO:0000256" key="2">
    <source>
        <dbReference type="ARBA" id="ARBA00004541"/>
    </source>
</evidence>
<sequence>MMAADERNFRSAYYEKVGFRSVEEKKSLEILLKEKPLDRGKLKQFCLRFCVPVAYRNLIWKLLLGVVPAHMECHSFVMDQRRQEYNDLLHALHILRVLDANTPKPQMFFWMWLLQTSDFTYDTMIEEKGFIPIVQSLVQVFDDDTDVYWLATKIYNNVVKFEVDIPKLTECFYNLLEKEDVVLFKHLQKSGILENLPVAKWFDCCFAGVLNETALGKIWDKLCAGSYKILVYVIVALLMNLKHRLLKCTDINGFMQCIKNIPEETADVIANKSIDMWQHYGSPLTVHDKPKSFETIS</sequence>
<evidence type="ECO:0000256" key="3">
    <source>
        <dbReference type="ARBA" id="ARBA00004656"/>
    </source>
</evidence>
<dbReference type="Gene3D" id="1.10.10.750">
    <property type="entry name" value="Ypt/Rab-GAP domain of gyp1p, domain 1"/>
    <property type="match status" value="1"/>
</dbReference>
<dbReference type="Proteomes" id="UP001162162">
    <property type="component" value="Unassembled WGS sequence"/>
</dbReference>
<dbReference type="PANTHER" id="PTHR13530">
    <property type="entry name" value="TBC1 DOMAIN FAMILY MEMBER 7"/>
    <property type="match status" value="1"/>
</dbReference>
<gene>
    <name evidence="12" type="ORF">NQ318_015626</name>
</gene>
<comment type="function">
    <text evidence="10">Non-catalytic component of the TSC-TBC complex, a multiprotein complex that acts as a negative regulator of the canonical mTORC1 complex, an evolutionarily conserved central nutrient sensor that stimulates anabolic reactions and macromolecule biosynthesis to promote cellular biomass generation and growth. The TSC-TBC complex acts as a GTPase-activating protein (GAP) for the small GTPase RHEB, a direct activator of the protein kinase activity of mTORC1. In absence of nutrients, the TSC-TBC complex inhibits mTORC1, thereby preventing phosphorylation of ribosomal protein S6 kinase (RPS6KB1 and RPS6KB2) and EIF4EBP1 (4E-BP1) by the mTORC1 signaling. The TSC-TBC complex is inactivated in response to nutrients, relieving inhibition of mTORC1.</text>
</comment>
<evidence type="ECO:0000256" key="7">
    <source>
        <dbReference type="ARBA" id="ARBA00023136"/>
    </source>
</evidence>
<organism evidence="12 13">
    <name type="scientific">Aromia moschata</name>
    <dbReference type="NCBI Taxonomy" id="1265417"/>
    <lineage>
        <taxon>Eukaryota</taxon>
        <taxon>Metazoa</taxon>
        <taxon>Ecdysozoa</taxon>
        <taxon>Arthropoda</taxon>
        <taxon>Hexapoda</taxon>
        <taxon>Insecta</taxon>
        <taxon>Pterygota</taxon>
        <taxon>Neoptera</taxon>
        <taxon>Endopterygota</taxon>
        <taxon>Coleoptera</taxon>
        <taxon>Polyphaga</taxon>
        <taxon>Cucujiformia</taxon>
        <taxon>Chrysomeloidea</taxon>
        <taxon>Cerambycidae</taxon>
        <taxon>Cerambycinae</taxon>
        <taxon>Callichromatini</taxon>
        <taxon>Aromia</taxon>
    </lineage>
</organism>
<evidence type="ECO:0000256" key="8">
    <source>
        <dbReference type="ARBA" id="ARBA00023228"/>
    </source>
</evidence>
<evidence type="ECO:0000313" key="13">
    <source>
        <dbReference type="Proteomes" id="UP001162162"/>
    </source>
</evidence>
<dbReference type="EMBL" id="JAPWTK010000698">
    <property type="protein sequence ID" value="KAJ8936963.1"/>
    <property type="molecule type" value="Genomic_DNA"/>
</dbReference>
<dbReference type="PROSITE" id="PS50086">
    <property type="entry name" value="TBC_RABGAP"/>
    <property type="match status" value="1"/>
</dbReference>
<dbReference type="GO" id="GO:0005096">
    <property type="term" value="F:GTPase activator activity"/>
    <property type="evidence" value="ECO:0007669"/>
    <property type="project" value="UniProtKB-KW"/>
</dbReference>
<dbReference type="InterPro" id="IPR043039">
    <property type="entry name" value="TBC1D7_dom2"/>
</dbReference>
<dbReference type="Gene3D" id="1.10.8.680">
    <property type="entry name" value="Ypt/Rab-GAP domain of gyp1p, domain 2"/>
    <property type="match status" value="1"/>
</dbReference>
<dbReference type="SUPFAM" id="SSF47923">
    <property type="entry name" value="Ypt/Rab-GAP domain of gyp1p"/>
    <property type="match status" value="2"/>
</dbReference>
<keyword evidence="7" id="KW-0472">Membrane</keyword>
<evidence type="ECO:0000256" key="5">
    <source>
        <dbReference type="ARBA" id="ARBA00022468"/>
    </source>
</evidence>
<keyword evidence="5" id="KW-0343">GTPase activation</keyword>
<reference evidence="12" key="1">
    <citation type="journal article" date="2023" name="Insect Mol. Biol.">
        <title>Genome sequencing provides insights into the evolution of gene families encoding plant cell wall-degrading enzymes in longhorned beetles.</title>
        <authorList>
            <person name="Shin N.R."/>
            <person name="Okamura Y."/>
            <person name="Kirsch R."/>
            <person name="Pauchet Y."/>
        </authorList>
    </citation>
    <scope>NUCLEOTIDE SEQUENCE</scope>
    <source>
        <strain evidence="12">AMC_N1</strain>
    </source>
</reference>
<name>A0AAV8XFY6_9CUCU</name>
<proteinExistence type="predicted"/>
<dbReference type="InterPro" id="IPR035969">
    <property type="entry name" value="Rab-GAP_TBC_sf"/>
</dbReference>
<dbReference type="PANTHER" id="PTHR13530:SF3">
    <property type="entry name" value="TBC1 DOMAIN FAMILY MEMBER 7"/>
    <property type="match status" value="1"/>
</dbReference>
<dbReference type="FunFam" id="1.10.472.80:FF:000028">
    <property type="entry name" value="TBC1 domain family member 7"/>
    <property type="match status" value="1"/>
</dbReference>
<accession>A0AAV8XFY6</accession>
<evidence type="ECO:0000256" key="1">
    <source>
        <dbReference type="ARBA" id="ARBA00004514"/>
    </source>
</evidence>